<dbReference type="GO" id="GO:0005886">
    <property type="term" value="C:plasma membrane"/>
    <property type="evidence" value="ECO:0007669"/>
    <property type="project" value="UniProtKB-SubCell"/>
</dbReference>
<feature type="transmembrane region" description="Helical" evidence="11">
    <location>
        <begin position="113"/>
        <end position="130"/>
    </location>
</feature>
<feature type="transmembrane region" description="Helical" evidence="11">
    <location>
        <begin position="6"/>
        <end position="26"/>
    </location>
</feature>
<protein>
    <recommendedName>
        <fullName evidence="11">Vomeronasal type-1 receptor</fullName>
    </recommendedName>
</protein>
<accession>A0A6G1AZN9</accession>
<sequence>FSSEVGIGITANTILLFFYVHTFLLEHRPKPTDLTTDHLALSHMVMELTLGFMGTRYGWGTRNIQSDFKCEVTVFLNKVPRGLSICTTCLLSVPQAITFILSTSCFTKFKLQSPNPILCFFLLLWVLNIPI</sequence>
<comment type="caution">
    <text evidence="11">Lacks conserved residue(s) required for the propagation of feature annotation.</text>
</comment>
<evidence type="ECO:0000256" key="6">
    <source>
        <dbReference type="ARBA" id="ARBA00022989"/>
    </source>
</evidence>
<comment type="subcellular location">
    <subcellularLocation>
        <location evidence="1 11">Cell membrane</location>
        <topology evidence="1 11">Multi-pass membrane protein</topology>
    </subcellularLocation>
</comment>
<comment type="similarity">
    <text evidence="2 11">Belongs to the G-protein coupled receptor 1 family.</text>
</comment>
<organism evidence="12 13">
    <name type="scientific">Crocuta crocuta</name>
    <name type="common">Spotted hyena</name>
    <dbReference type="NCBI Taxonomy" id="9678"/>
    <lineage>
        <taxon>Eukaryota</taxon>
        <taxon>Metazoa</taxon>
        <taxon>Chordata</taxon>
        <taxon>Craniata</taxon>
        <taxon>Vertebrata</taxon>
        <taxon>Euteleostomi</taxon>
        <taxon>Mammalia</taxon>
        <taxon>Eutheria</taxon>
        <taxon>Laurasiatheria</taxon>
        <taxon>Carnivora</taxon>
        <taxon>Feliformia</taxon>
        <taxon>Hyaenidae</taxon>
        <taxon>Crocuta</taxon>
    </lineage>
</organism>
<dbReference type="InterPro" id="IPR004072">
    <property type="entry name" value="Vmron_rcpt_1"/>
</dbReference>
<feature type="non-terminal residue" evidence="12">
    <location>
        <position position="1"/>
    </location>
</feature>
<dbReference type="Proteomes" id="UP000475037">
    <property type="component" value="Unassembled WGS sequence"/>
</dbReference>
<evidence type="ECO:0000313" key="13">
    <source>
        <dbReference type="Proteomes" id="UP000475037"/>
    </source>
</evidence>
<dbReference type="GO" id="GO:0019236">
    <property type="term" value="P:response to pheromone"/>
    <property type="evidence" value="ECO:0007669"/>
    <property type="project" value="UniProtKB-KW"/>
</dbReference>
<keyword evidence="13" id="KW-1185">Reference proteome</keyword>
<keyword evidence="5 11" id="KW-0812">Transmembrane</keyword>
<evidence type="ECO:0000256" key="10">
    <source>
        <dbReference type="ARBA" id="ARBA00023224"/>
    </source>
</evidence>
<keyword evidence="4 11" id="KW-0589">Pheromone response</keyword>
<name>A0A6G1AZN9_CROCR</name>
<proteinExistence type="inferred from homology"/>
<evidence type="ECO:0000256" key="7">
    <source>
        <dbReference type="ARBA" id="ARBA00023040"/>
    </source>
</evidence>
<evidence type="ECO:0000256" key="3">
    <source>
        <dbReference type="ARBA" id="ARBA00022475"/>
    </source>
</evidence>
<keyword evidence="9 11" id="KW-0675">Receptor</keyword>
<dbReference type="AlphaFoldDB" id="A0A6G1AZN9"/>
<dbReference type="EMBL" id="VOAJ01003105">
    <property type="protein sequence ID" value="KAF0880743.1"/>
    <property type="molecule type" value="Genomic_DNA"/>
</dbReference>
<feature type="transmembrane region" description="Helical" evidence="11">
    <location>
        <begin position="38"/>
        <end position="59"/>
    </location>
</feature>
<gene>
    <name evidence="12" type="primary">Vom1r90</name>
    <name evidence="12" type="ORF">FOF47_R22864</name>
</gene>
<keyword evidence="3 11" id="KW-1003">Cell membrane</keyword>
<evidence type="ECO:0000256" key="8">
    <source>
        <dbReference type="ARBA" id="ARBA00023136"/>
    </source>
</evidence>
<evidence type="ECO:0000313" key="12">
    <source>
        <dbReference type="EMBL" id="KAF0880743.1"/>
    </source>
</evidence>
<reference evidence="12 13" key="1">
    <citation type="submission" date="2019-11" db="EMBL/GenBank/DDBJ databases">
        <authorList>
            <person name="Yang C."/>
            <person name="Li F."/>
        </authorList>
    </citation>
    <scope>NUCLEOTIDE SEQUENCE [LARGE SCALE GENOMIC DNA]</scope>
    <source>
        <strain evidence="12">KB4526</strain>
        <tissue evidence="12">Muscle</tissue>
    </source>
</reference>
<dbReference type="PANTHER" id="PTHR24062">
    <property type="entry name" value="VOMERONASAL TYPE-1 RECEPTOR"/>
    <property type="match status" value="1"/>
</dbReference>
<keyword evidence="6 11" id="KW-1133">Transmembrane helix</keyword>
<evidence type="ECO:0000256" key="4">
    <source>
        <dbReference type="ARBA" id="ARBA00022507"/>
    </source>
</evidence>
<comment type="caution">
    <text evidence="12">The sequence shown here is derived from an EMBL/GenBank/DDBJ whole genome shotgun (WGS) entry which is preliminary data.</text>
</comment>
<evidence type="ECO:0000256" key="2">
    <source>
        <dbReference type="ARBA" id="ARBA00010663"/>
    </source>
</evidence>
<dbReference type="GO" id="GO:0016503">
    <property type="term" value="F:pheromone receptor activity"/>
    <property type="evidence" value="ECO:0007669"/>
    <property type="project" value="InterPro"/>
</dbReference>
<dbReference type="SUPFAM" id="SSF81321">
    <property type="entry name" value="Family A G protein-coupled receptor-like"/>
    <property type="match status" value="1"/>
</dbReference>
<evidence type="ECO:0000256" key="9">
    <source>
        <dbReference type="ARBA" id="ARBA00023170"/>
    </source>
</evidence>
<evidence type="ECO:0000256" key="11">
    <source>
        <dbReference type="RuleBase" id="RU364061"/>
    </source>
</evidence>
<dbReference type="Pfam" id="PF03402">
    <property type="entry name" value="V1R"/>
    <property type="match status" value="1"/>
</dbReference>
<feature type="transmembrane region" description="Helical" evidence="11">
    <location>
        <begin position="79"/>
        <end position="101"/>
    </location>
</feature>
<keyword evidence="8 11" id="KW-0472">Membrane</keyword>
<feature type="non-terminal residue" evidence="12">
    <location>
        <position position="131"/>
    </location>
</feature>
<keyword evidence="10 11" id="KW-0807">Transducer</keyword>
<evidence type="ECO:0000256" key="5">
    <source>
        <dbReference type="ARBA" id="ARBA00022692"/>
    </source>
</evidence>
<keyword evidence="7 11" id="KW-0297">G-protein coupled receptor</keyword>
<evidence type="ECO:0000256" key="1">
    <source>
        <dbReference type="ARBA" id="ARBA00004651"/>
    </source>
</evidence>